<evidence type="ECO:0000256" key="1">
    <source>
        <dbReference type="ARBA" id="ARBA00004138"/>
    </source>
</evidence>
<dbReference type="GO" id="GO:0120170">
    <property type="term" value="F:intraciliary transport particle B binding"/>
    <property type="evidence" value="ECO:0007669"/>
    <property type="project" value="TreeGrafter"/>
</dbReference>
<keyword evidence="4" id="KW-0970">Cilium biogenesis/degradation</keyword>
<dbReference type="InterPro" id="IPR019734">
    <property type="entry name" value="TPR_rpt"/>
</dbReference>
<dbReference type="PhylomeDB" id="A0A0G4EFC5"/>
<keyword evidence="8" id="KW-0175">Coiled coil</keyword>
<sequence length="656" mass="75113">MIPQPVRQVPEGQYTEKIYGLIRQQKYDDVIKILSAELLNFPNSRAALSLLAYCAYHKQDFDLAAQYYAQLSGLFPEVDQYRMYHAQSLLKAGLHDNASQALMALESPQLGHQVLYLQAVIKYEQEELGLAKSLVDHTAAQSEGESDPELTVLAAAILWKEKKYEEARKMFSDAMNTLGYQPELAYNLALCHYSMKQYDHARKFLADIIERGIRHHPELEVGRNRDDVEVRSVGNTAVLKETCVIEALNLTAAIEFLAGSGDKAREALLDMPPRAEDELDPVSLHNQALMNMDSNPTGGFKKLNFLLQNPPFPPETFVNLLLLYCKHSYFDLAADIQAENAHLTFKCLEQDDFDFLDTLILAQTAPEDAYRRFDELAAKHVENLRKITKLLQDARRNRDSSAVKQQLADFETALNKYIPVLMGQAKIYWDLENYTAVEKLFRQSAEFCNDSETWKLNVAHVFFMQGDKYKECIRYYEQFVKKHADNLLNVTAIVLANLCVAYIMTSQNEEAEELMRQIEKEEERVQLQDPSRQVYHLCIINLVIGTLYCAKGNYEFGISRIIKSLEPYNKKLGVDTWYYAKRCFLALLETLAKHMIMLRDQSFHDILTFLDAADQHGADILTTIKPSDAAEGGLRRVPTVSYEARRLKQLVLKLRD</sequence>
<evidence type="ECO:0000313" key="10">
    <source>
        <dbReference type="Proteomes" id="UP000041254"/>
    </source>
</evidence>
<dbReference type="PANTHER" id="PTHR20931:SF0">
    <property type="entry name" value="TETRATRICOPEPTIDE REPEAT PROTEIN 30"/>
    <property type="match status" value="1"/>
</dbReference>
<name>A0A0G4EFC5_VITBC</name>
<evidence type="ECO:0000256" key="7">
    <source>
        <dbReference type="ARBA" id="ARBA00023273"/>
    </source>
</evidence>
<dbReference type="Gene3D" id="1.25.40.10">
    <property type="entry name" value="Tetratricopeptide repeat domain"/>
    <property type="match status" value="3"/>
</dbReference>
<dbReference type="GO" id="GO:0030992">
    <property type="term" value="C:intraciliary transport particle B"/>
    <property type="evidence" value="ECO:0007669"/>
    <property type="project" value="TreeGrafter"/>
</dbReference>
<keyword evidence="10" id="KW-1185">Reference proteome</keyword>
<reference evidence="9 10" key="1">
    <citation type="submission" date="2014-11" db="EMBL/GenBank/DDBJ databases">
        <authorList>
            <person name="Zhu J."/>
            <person name="Qi W."/>
            <person name="Song R."/>
        </authorList>
    </citation>
    <scope>NUCLEOTIDE SEQUENCE [LARGE SCALE GENOMIC DNA]</scope>
</reference>
<dbReference type="OrthoDB" id="432109at2759"/>
<dbReference type="Pfam" id="PF13432">
    <property type="entry name" value="TPR_16"/>
    <property type="match status" value="1"/>
</dbReference>
<evidence type="ECO:0000313" key="9">
    <source>
        <dbReference type="EMBL" id="CEL94681.1"/>
    </source>
</evidence>
<dbReference type="Proteomes" id="UP000041254">
    <property type="component" value="Unassembled WGS sequence"/>
</dbReference>
<dbReference type="GO" id="GO:0005879">
    <property type="term" value="C:axonemal microtubule"/>
    <property type="evidence" value="ECO:0007669"/>
    <property type="project" value="TreeGrafter"/>
</dbReference>
<dbReference type="InParanoid" id="A0A0G4EFC5"/>
<dbReference type="InterPro" id="IPR039941">
    <property type="entry name" value="TT30"/>
</dbReference>
<dbReference type="EMBL" id="CDMY01000225">
    <property type="protein sequence ID" value="CEL94681.1"/>
    <property type="molecule type" value="Genomic_DNA"/>
</dbReference>
<evidence type="ECO:0000256" key="6">
    <source>
        <dbReference type="ARBA" id="ARBA00023069"/>
    </source>
</evidence>
<dbReference type="STRING" id="1169540.A0A0G4EFC5"/>
<dbReference type="SMART" id="SM00028">
    <property type="entry name" value="TPR"/>
    <property type="match status" value="4"/>
</dbReference>
<keyword evidence="7" id="KW-0966">Cell projection</keyword>
<proteinExistence type="inferred from homology"/>
<dbReference type="Pfam" id="PF14559">
    <property type="entry name" value="TPR_19"/>
    <property type="match status" value="1"/>
</dbReference>
<protein>
    <recommendedName>
        <fullName evidence="11">Tetratricopeptide repeat protein 30</fullName>
    </recommendedName>
</protein>
<gene>
    <name evidence="9" type="ORF">Vbra_7354</name>
</gene>
<feature type="coiled-coil region" evidence="8">
    <location>
        <begin position="501"/>
        <end position="528"/>
    </location>
</feature>
<dbReference type="GO" id="GO:0042073">
    <property type="term" value="P:intraciliary transport"/>
    <property type="evidence" value="ECO:0007669"/>
    <property type="project" value="TreeGrafter"/>
</dbReference>
<evidence type="ECO:0000256" key="4">
    <source>
        <dbReference type="ARBA" id="ARBA00022794"/>
    </source>
</evidence>
<dbReference type="VEuPathDB" id="CryptoDB:Vbra_7354"/>
<keyword evidence="5" id="KW-0802">TPR repeat</keyword>
<comment type="subcellular location">
    <subcellularLocation>
        <location evidence="1">Cell projection</location>
        <location evidence="1">Cilium</location>
    </subcellularLocation>
</comment>
<comment type="similarity">
    <text evidence="2">Belongs to the TTC30/dfy-1/fleer family.</text>
</comment>
<evidence type="ECO:0000256" key="2">
    <source>
        <dbReference type="ARBA" id="ARBA00009522"/>
    </source>
</evidence>
<dbReference type="InterPro" id="IPR011990">
    <property type="entry name" value="TPR-like_helical_dom_sf"/>
</dbReference>
<evidence type="ECO:0000256" key="8">
    <source>
        <dbReference type="SAM" id="Coils"/>
    </source>
</evidence>
<organism evidence="9 10">
    <name type="scientific">Vitrella brassicaformis (strain CCMP3155)</name>
    <dbReference type="NCBI Taxonomy" id="1169540"/>
    <lineage>
        <taxon>Eukaryota</taxon>
        <taxon>Sar</taxon>
        <taxon>Alveolata</taxon>
        <taxon>Colpodellida</taxon>
        <taxon>Vitrellaceae</taxon>
        <taxon>Vitrella</taxon>
    </lineage>
</organism>
<evidence type="ECO:0008006" key="11">
    <source>
        <dbReference type="Google" id="ProtNLM"/>
    </source>
</evidence>
<dbReference type="SUPFAM" id="SSF48452">
    <property type="entry name" value="TPR-like"/>
    <property type="match status" value="2"/>
</dbReference>
<dbReference type="AlphaFoldDB" id="A0A0G4EFC5"/>
<dbReference type="OMA" id="CCKHELY"/>
<evidence type="ECO:0000256" key="5">
    <source>
        <dbReference type="ARBA" id="ARBA00022803"/>
    </source>
</evidence>
<keyword evidence="3" id="KW-0677">Repeat</keyword>
<evidence type="ECO:0000256" key="3">
    <source>
        <dbReference type="ARBA" id="ARBA00022737"/>
    </source>
</evidence>
<keyword evidence="6" id="KW-0969">Cilium</keyword>
<dbReference type="FunFam" id="1.25.40.10:FF:000186">
    <property type="entry name" value="Tetratricopeptide repeat domain 30A"/>
    <property type="match status" value="1"/>
</dbReference>
<dbReference type="PANTHER" id="PTHR20931">
    <property type="entry name" value="TETRATRICOPEPTIDE REPEAT PROTEIN 30"/>
    <property type="match status" value="1"/>
</dbReference>
<accession>A0A0G4EFC5</accession>